<proteinExistence type="predicted"/>
<protein>
    <submittedName>
        <fullName evidence="1">Uncharacterized protein</fullName>
    </submittedName>
</protein>
<reference evidence="1" key="1">
    <citation type="journal article" date="2021" name="Open Biol.">
        <title>Shared evolutionary footprints suggest mitochondrial oxidative damage underlies multiple complex I losses in fungi.</title>
        <authorList>
            <person name="Schikora-Tamarit M.A."/>
            <person name="Marcet-Houben M."/>
            <person name="Nosek J."/>
            <person name="Gabaldon T."/>
        </authorList>
    </citation>
    <scope>NUCLEOTIDE SEQUENCE</scope>
    <source>
        <strain evidence="1">CBS2887</strain>
    </source>
</reference>
<keyword evidence="2" id="KW-1185">Reference proteome</keyword>
<comment type="caution">
    <text evidence="1">The sequence shown here is derived from an EMBL/GenBank/DDBJ whole genome shotgun (WGS) entry which is preliminary data.</text>
</comment>
<accession>A0A9P8PZE2</accession>
<gene>
    <name evidence="1" type="ORF">WICPIJ_008397</name>
</gene>
<evidence type="ECO:0000313" key="2">
    <source>
        <dbReference type="Proteomes" id="UP000774326"/>
    </source>
</evidence>
<dbReference type="Proteomes" id="UP000774326">
    <property type="component" value="Unassembled WGS sequence"/>
</dbReference>
<dbReference type="EMBL" id="JAEUBG010004785">
    <property type="protein sequence ID" value="KAH3680079.1"/>
    <property type="molecule type" value="Genomic_DNA"/>
</dbReference>
<sequence length="115" mass="13147">MSIDMAVVSQVLGESQGLPHLFHGVVPSTIERIRQRGVGVIRPGQVINRDVFPKRDQPNHRVLWDQIQSGDDLLFQTVEVVLTKTQVHHKEENRRIDVSLGQDILHRGVCWLTLR</sequence>
<evidence type="ECO:0000313" key="1">
    <source>
        <dbReference type="EMBL" id="KAH3680079.1"/>
    </source>
</evidence>
<dbReference type="AlphaFoldDB" id="A0A9P8PZE2"/>
<name>A0A9P8PZE2_WICPI</name>
<reference evidence="1" key="2">
    <citation type="submission" date="2021-01" db="EMBL/GenBank/DDBJ databases">
        <authorList>
            <person name="Schikora-Tamarit M.A."/>
        </authorList>
    </citation>
    <scope>NUCLEOTIDE SEQUENCE</scope>
    <source>
        <strain evidence="1">CBS2887</strain>
    </source>
</reference>
<organism evidence="1 2">
    <name type="scientific">Wickerhamomyces pijperi</name>
    <name type="common">Yeast</name>
    <name type="synonym">Pichia pijperi</name>
    <dbReference type="NCBI Taxonomy" id="599730"/>
    <lineage>
        <taxon>Eukaryota</taxon>
        <taxon>Fungi</taxon>
        <taxon>Dikarya</taxon>
        <taxon>Ascomycota</taxon>
        <taxon>Saccharomycotina</taxon>
        <taxon>Saccharomycetes</taxon>
        <taxon>Phaffomycetales</taxon>
        <taxon>Wickerhamomycetaceae</taxon>
        <taxon>Wickerhamomyces</taxon>
    </lineage>
</organism>